<dbReference type="PANTHER" id="PTHR46947:SF1">
    <property type="entry name" value="WD REPEAT-CONTAINING PROTEIN 73"/>
    <property type="match status" value="1"/>
</dbReference>
<organism evidence="1 2">
    <name type="scientific">Cinara cedri</name>
    <dbReference type="NCBI Taxonomy" id="506608"/>
    <lineage>
        <taxon>Eukaryota</taxon>
        <taxon>Metazoa</taxon>
        <taxon>Ecdysozoa</taxon>
        <taxon>Arthropoda</taxon>
        <taxon>Hexapoda</taxon>
        <taxon>Insecta</taxon>
        <taxon>Pterygota</taxon>
        <taxon>Neoptera</taxon>
        <taxon>Paraneoptera</taxon>
        <taxon>Hemiptera</taxon>
        <taxon>Sternorrhyncha</taxon>
        <taxon>Aphidomorpha</taxon>
        <taxon>Aphidoidea</taxon>
        <taxon>Aphididae</taxon>
        <taxon>Lachninae</taxon>
        <taxon>Cinara</taxon>
    </lineage>
</organism>
<dbReference type="GO" id="GO:0005829">
    <property type="term" value="C:cytosol"/>
    <property type="evidence" value="ECO:0007669"/>
    <property type="project" value="TreeGrafter"/>
</dbReference>
<dbReference type="SUPFAM" id="SSF50978">
    <property type="entry name" value="WD40 repeat-like"/>
    <property type="match status" value="1"/>
</dbReference>
<evidence type="ECO:0000313" key="2">
    <source>
        <dbReference type="Proteomes" id="UP000325440"/>
    </source>
</evidence>
<dbReference type="GO" id="GO:0000922">
    <property type="term" value="C:spindle pole"/>
    <property type="evidence" value="ECO:0007669"/>
    <property type="project" value="TreeGrafter"/>
</dbReference>
<dbReference type="Gene3D" id="2.130.10.10">
    <property type="entry name" value="YVTN repeat-like/Quinoprotein amine dehydrogenase"/>
    <property type="match status" value="1"/>
</dbReference>
<dbReference type="AlphaFoldDB" id="A0A5E4M9E7"/>
<dbReference type="InterPro" id="IPR042795">
    <property type="entry name" value="Wdr73"/>
</dbReference>
<dbReference type="InterPro" id="IPR036322">
    <property type="entry name" value="WD40_repeat_dom_sf"/>
</dbReference>
<dbReference type="GO" id="GO:0031122">
    <property type="term" value="P:cytoplasmic microtubule organization"/>
    <property type="evidence" value="ECO:0007669"/>
    <property type="project" value="TreeGrafter"/>
</dbReference>
<protein>
    <submittedName>
        <fullName evidence="1">WD40/YVTN repeat-like-containing domain,WD40-repeat-containing domain</fullName>
    </submittedName>
</protein>
<gene>
    <name evidence="1" type="ORF">CINCED_3A010324</name>
</gene>
<dbReference type="InterPro" id="IPR015943">
    <property type="entry name" value="WD40/YVTN_repeat-like_dom_sf"/>
</dbReference>
<dbReference type="EMBL" id="CABPRJ010000034">
    <property type="protein sequence ID" value="VVC26453.1"/>
    <property type="molecule type" value="Genomic_DNA"/>
</dbReference>
<reference evidence="1 2" key="1">
    <citation type="submission" date="2019-08" db="EMBL/GenBank/DDBJ databases">
        <authorList>
            <person name="Alioto T."/>
            <person name="Alioto T."/>
            <person name="Gomez Garrido J."/>
        </authorList>
    </citation>
    <scope>NUCLEOTIDE SEQUENCE [LARGE SCALE GENOMIC DNA]</scope>
</reference>
<dbReference type="Proteomes" id="UP000325440">
    <property type="component" value="Unassembled WGS sequence"/>
</dbReference>
<dbReference type="OrthoDB" id="9822052at2759"/>
<sequence length="376" mass="42996">MAEVYGQLFDDWLINSYNRYHKLQMFSLDKPVISMESSDNYSVCLACKKPEQDKYEVLNFEIPNKLFQLANEYDSINTRRDLKIKCGTLTNEPLIDMKPLYGMSKVILSEKGVGKISIYKMDFHQSDQMIPLRSIESKIDSGRLAVDITTSTIIIWGKENVYPIGDVYDIENNKRILAFENESNNPMCSYVPYFMSNNELVVLNSENGSFDLYDLTSGEHLDKINLPVTDNNAKWFSNTMYSSYKETSTFNLTLIANSGTLLNYDLRNCKIPTIHQKDCFTRCNNDININFDSCSVQTIAVNGFDGNVYIIEEKEIKGNKIIVRKFKHEGHLFNEEDDLGRSKIRTSSTLWLPKCGSNTLLSAADDGSVQGWQFLT</sequence>
<keyword evidence="2" id="KW-1185">Reference proteome</keyword>
<dbReference type="PANTHER" id="PTHR46947">
    <property type="entry name" value="WD REPEAT-CONTAINING PROTEIN 73"/>
    <property type="match status" value="1"/>
</dbReference>
<proteinExistence type="predicted"/>
<accession>A0A5E4M9E7</accession>
<evidence type="ECO:0000313" key="1">
    <source>
        <dbReference type="EMBL" id="VVC26453.1"/>
    </source>
</evidence>
<name>A0A5E4M9E7_9HEMI</name>